<dbReference type="PROSITE" id="PS00409">
    <property type="entry name" value="PROKAR_NTER_METHYL"/>
    <property type="match status" value="1"/>
</dbReference>
<dbReference type="InterPro" id="IPR045584">
    <property type="entry name" value="Pilin-like"/>
</dbReference>
<dbReference type="PANTHER" id="PTHR30093:SF2">
    <property type="entry name" value="TYPE II SECRETION SYSTEM PROTEIN H"/>
    <property type="match status" value="1"/>
</dbReference>
<evidence type="ECO:0000259" key="2">
    <source>
        <dbReference type="Pfam" id="PF07596"/>
    </source>
</evidence>
<protein>
    <recommendedName>
        <fullName evidence="2">DUF1559 domain-containing protein</fullName>
    </recommendedName>
</protein>
<dbReference type="RefSeq" id="WP_105357799.1">
    <property type="nucleotide sequence ID" value="NZ_PUIB01000023.1"/>
</dbReference>
<gene>
    <name evidence="3" type="ORF">C5Y98_23020</name>
</gene>
<dbReference type="NCBIfam" id="TIGR02532">
    <property type="entry name" value="IV_pilin_GFxxxE"/>
    <property type="match status" value="1"/>
</dbReference>
<dbReference type="NCBIfam" id="TIGR04294">
    <property type="entry name" value="pre_pil_HX9DG"/>
    <property type="match status" value="1"/>
</dbReference>
<dbReference type="Pfam" id="PF07596">
    <property type="entry name" value="SBP_bac_10"/>
    <property type="match status" value="1"/>
</dbReference>
<sequence length="338" mass="36193">MITLARRGFTLVELLVVIAIIGVLIALLLPAVQQAREAARRAQCTNNQKQIGIALHLFHDVNQNFPVGMTGAYSTGGPTLGAWFGPNNQSGAIGWGCRILPFMEQVALYDGIVETFPDKNFLIKWNQNGIRNRVPQALYQAPLQTYMCPSCPMPEINEFIPLSGSTIDQKFAKSNYVGNAGVADGWGGPKPRRTDIDGNKSGTPYDYHNGDPGGVLFQGHPSYGGLEISLASIVDGTSNTMMVSERSGEMMSNGSQRHAGAWIGGNENRVREVCFRAFETPNSVGADNTANTAAASMHPGGVLTCFADGSVRFITETIAGTTYRGLSTRAGGEVTSNE</sequence>
<dbReference type="OrthoDB" id="240776at2"/>
<evidence type="ECO:0000313" key="4">
    <source>
        <dbReference type="Proteomes" id="UP000239388"/>
    </source>
</evidence>
<reference evidence="3 4" key="1">
    <citation type="submission" date="2018-02" db="EMBL/GenBank/DDBJ databases">
        <title>Comparative genomes isolates from brazilian mangrove.</title>
        <authorList>
            <person name="Araujo J.E."/>
            <person name="Taketani R.G."/>
            <person name="Silva M.C.P."/>
            <person name="Loureco M.V."/>
            <person name="Andreote F.D."/>
        </authorList>
    </citation>
    <scope>NUCLEOTIDE SEQUENCE [LARGE SCALE GENOMIC DNA]</scope>
    <source>
        <strain evidence="3 4">NAP PRIS-MGV</strain>
    </source>
</reference>
<accession>A0A2S8FAC9</accession>
<dbReference type="Gene3D" id="3.30.700.10">
    <property type="entry name" value="Glycoprotein, Type 4 Pilin"/>
    <property type="match status" value="1"/>
</dbReference>
<keyword evidence="1" id="KW-0472">Membrane</keyword>
<keyword evidence="1" id="KW-0812">Transmembrane</keyword>
<keyword evidence="1" id="KW-1133">Transmembrane helix</keyword>
<dbReference type="Pfam" id="PF07963">
    <property type="entry name" value="N_methyl"/>
    <property type="match status" value="1"/>
</dbReference>
<name>A0A2S8FAC9_9BACT</name>
<dbReference type="EMBL" id="PUIB01000023">
    <property type="protein sequence ID" value="PQO29080.1"/>
    <property type="molecule type" value="Genomic_DNA"/>
</dbReference>
<proteinExistence type="predicted"/>
<dbReference type="InterPro" id="IPR027558">
    <property type="entry name" value="Pre_pil_HX9DG_C"/>
</dbReference>
<dbReference type="PANTHER" id="PTHR30093">
    <property type="entry name" value="GENERAL SECRETION PATHWAY PROTEIN G"/>
    <property type="match status" value="1"/>
</dbReference>
<dbReference type="Proteomes" id="UP000239388">
    <property type="component" value="Unassembled WGS sequence"/>
</dbReference>
<dbReference type="InterPro" id="IPR012902">
    <property type="entry name" value="N_methyl_site"/>
</dbReference>
<dbReference type="SUPFAM" id="SSF54523">
    <property type="entry name" value="Pili subunits"/>
    <property type="match status" value="1"/>
</dbReference>
<feature type="transmembrane region" description="Helical" evidence="1">
    <location>
        <begin position="12"/>
        <end position="32"/>
    </location>
</feature>
<evidence type="ECO:0000256" key="1">
    <source>
        <dbReference type="SAM" id="Phobius"/>
    </source>
</evidence>
<organism evidence="3 4">
    <name type="scientific">Blastopirellula marina</name>
    <dbReference type="NCBI Taxonomy" id="124"/>
    <lineage>
        <taxon>Bacteria</taxon>
        <taxon>Pseudomonadati</taxon>
        <taxon>Planctomycetota</taxon>
        <taxon>Planctomycetia</taxon>
        <taxon>Pirellulales</taxon>
        <taxon>Pirellulaceae</taxon>
        <taxon>Blastopirellula</taxon>
    </lineage>
</organism>
<dbReference type="AlphaFoldDB" id="A0A2S8FAC9"/>
<evidence type="ECO:0000313" key="3">
    <source>
        <dbReference type="EMBL" id="PQO29080.1"/>
    </source>
</evidence>
<comment type="caution">
    <text evidence="3">The sequence shown here is derived from an EMBL/GenBank/DDBJ whole genome shotgun (WGS) entry which is preliminary data.</text>
</comment>
<feature type="domain" description="DUF1559" evidence="2">
    <location>
        <begin position="33"/>
        <end position="319"/>
    </location>
</feature>
<dbReference type="InterPro" id="IPR011453">
    <property type="entry name" value="DUF1559"/>
</dbReference>